<dbReference type="GO" id="GO:0006265">
    <property type="term" value="P:DNA topological change"/>
    <property type="evidence" value="ECO:0007669"/>
    <property type="project" value="InterPro"/>
</dbReference>
<dbReference type="GO" id="GO:0003918">
    <property type="term" value="F:DNA topoisomerase type II (double strand cut, ATP-hydrolyzing) activity"/>
    <property type="evidence" value="ECO:0007669"/>
    <property type="project" value="InterPro"/>
</dbReference>
<dbReference type="EMBL" id="UINC01149808">
    <property type="protein sequence ID" value="SVD42500.1"/>
    <property type="molecule type" value="Genomic_DNA"/>
</dbReference>
<dbReference type="GO" id="GO:0005524">
    <property type="term" value="F:ATP binding"/>
    <property type="evidence" value="ECO:0007669"/>
    <property type="project" value="InterPro"/>
</dbReference>
<dbReference type="Gene3D" id="3.40.50.670">
    <property type="match status" value="1"/>
</dbReference>
<proteinExistence type="predicted"/>
<organism evidence="1">
    <name type="scientific">marine metagenome</name>
    <dbReference type="NCBI Taxonomy" id="408172"/>
    <lineage>
        <taxon>unclassified sequences</taxon>
        <taxon>metagenomes</taxon>
        <taxon>ecological metagenomes</taxon>
    </lineage>
</organism>
<name>A0A382V7R9_9ZZZZ</name>
<dbReference type="AlphaFoldDB" id="A0A382V7R9"/>
<accession>A0A382V7R9</accession>
<dbReference type="GO" id="GO:0003677">
    <property type="term" value="F:DNA binding"/>
    <property type="evidence" value="ECO:0007669"/>
    <property type="project" value="InterPro"/>
</dbReference>
<feature type="non-terminal residue" evidence="1">
    <location>
        <position position="1"/>
    </location>
</feature>
<dbReference type="InterPro" id="IPR013759">
    <property type="entry name" value="Topo_IIA_B_C"/>
</dbReference>
<sequence length="31" mass="3622">AETFQDLMGHDVESRRNFIQKNAKFVVNLDV</sequence>
<reference evidence="1" key="1">
    <citation type="submission" date="2018-05" db="EMBL/GenBank/DDBJ databases">
        <authorList>
            <person name="Lanie J.A."/>
            <person name="Ng W.-L."/>
            <person name="Kazmierczak K.M."/>
            <person name="Andrzejewski T.M."/>
            <person name="Davidsen T.M."/>
            <person name="Wayne K.J."/>
            <person name="Tettelin H."/>
            <person name="Glass J.I."/>
            <person name="Rusch D."/>
            <person name="Podicherti R."/>
            <person name="Tsui H.-C.T."/>
            <person name="Winkler M.E."/>
        </authorList>
    </citation>
    <scope>NUCLEOTIDE SEQUENCE</scope>
</reference>
<protein>
    <recommendedName>
        <fullName evidence="2">DNA gyrase B subunit C-terminal domain-containing protein</fullName>
    </recommendedName>
</protein>
<gene>
    <name evidence="1" type="ORF">METZ01_LOCUS395354</name>
</gene>
<evidence type="ECO:0008006" key="2">
    <source>
        <dbReference type="Google" id="ProtNLM"/>
    </source>
</evidence>
<evidence type="ECO:0000313" key="1">
    <source>
        <dbReference type="EMBL" id="SVD42500.1"/>
    </source>
</evidence>